<dbReference type="InterPro" id="IPR043168">
    <property type="entry name" value="DegV_C"/>
</dbReference>
<keyword evidence="3" id="KW-1185">Reference proteome</keyword>
<protein>
    <submittedName>
        <fullName evidence="2">DegV family protein with EDD domain</fullName>
    </submittedName>
</protein>
<keyword evidence="1" id="KW-0446">Lipid-binding</keyword>
<organism evidence="2 3">
    <name type="scientific">Hazenella coriacea</name>
    <dbReference type="NCBI Taxonomy" id="1179467"/>
    <lineage>
        <taxon>Bacteria</taxon>
        <taxon>Bacillati</taxon>
        <taxon>Bacillota</taxon>
        <taxon>Bacilli</taxon>
        <taxon>Bacillales</taxon>
        <taxon>Thermoactinomycetaceae</taxon>
        <taxon>Hazenella</taxon>
    </lineage>
</organism>
<dbReference type="PANTHER" id="PTHR33434">
    <property type="entry name" value="DEGV DOMAIN-CONTAINING PROTEIN DR_1986-RELATED"/>
    <property type="match status" value="1"/>
</dbReference>
<evidence type="ECO:0000313" key="2">
    <source>
        <dbReference type="EMBL" id="TCS93093.1"/>
    </source>
</evidence>
<dbReference type="Pfam" id="PF02645">
    <property type="entry name" value="DegV"/>
    <property type="match status" value="1"/>
</dbReference>
<dbReference type="RefSeq" id="WP_131926189.1">
    <property type="nucleotide sequence ID" value="NZ_SMAG01000009.1"/>
</dbReference>
<comment type="caution">
    <text evidence="2">The sequence shown here is derived from an EMBL/GenBank/DDBJ whole genome shotgun (WGS) entry which is preliminary data.</text>
</comment>
<accession>A0A4R3L0P3</accession>
<dbReference type="GO" id="GO:0008289">
    <property type="term" value="F:lipid binding"/>
    <property type="evidence" value="ECO:0007669"/>
    <property type="project" value="UniProtKB-KW"/>
</dbReference>
<dbReference type="PANTHER" id="PTHR33434:SF2">
    <property type="entry name" value="FATTY ACID-BINDING PROTEIN TM_1468"/>
    <property type="match status" value="1"/>
</dbReference>
<dbReference type="OrthoDB" id="9780660at2"/>
<name>A0A4R3L0P3_9BACL</name>
<dbReference type="NCBIfam" id="TIGR00762">
    <property type="entry name" value="DegV"/>
    <property type="match status" value="1"/>
</dbReference>
<dbReference type="EMBL" id="SMAG01000009">
    <property type="protein sequence ID" value="TCS93093.1"/>
    <property type="molecule type" value="Genomic_DNA"/>
</dbReference>
<dbReference type="Gene3D" id="3.30.1180.10">
    <property type="match status" value="1"/>
</dbReference>
<dbReference type="SUPFAM" id="SSF82549">
    <property type="entry name" value="DAK1/DegV-like"/>
    <property type="match status" value="1"/>
</dbReference>
<dbReference type="AlphaFoldDB" id="A0A4R3L0P3"/>
<dbReference type="PROSITE" id="PS51482">
    <property type="entry name" value="DEGV"/>
    <property type="match status" value="1"/>
</dbReference>
<dbReference type="InterPro" id="IPR003797">
    <property type="entry name" value="DegV"/>
</dbReference>
<dbReference type="Proteomes" id="UP000294937">
    <property type="component" value="Unassembled WGS sequence"/>
</dbReference>
<dbReference type="InterPro" id="IPR050270">
    <property type="entry name" value="DegV_domain_contain"/>
</dbReference>
<evidence type="ECO:0000313" key="3">
    <source>
        <dbReference type="Proteomes" id="UP000294937"/>
    </source>
</evidence>
<gene>
    <name evidence="2" type="ORF">EDD58_10934</name>
</gene>
<proteinExistence type="predicted"/>
<dbReference type="Gene3D" id="3.40.50.10170">
    <property type="match status" value="1"/>
</dbReference>
<evidence type="ECO:0000256" key="1">
    <source>
        <dbReference type="ARBA" id="ARBA00023121"/>
    </source>
</evidence>
<reference evidence="2 3" key="1">
    <citation type="submission" date="2019-03" db="EMBL/GenBank/DDBJ databases">
        <title>Genomic Encyclopedia of Type Strains, Phase IV (KMG-IV): sequencing the most valuable type-strain genomes for metagenomic binning, comparative biology and taxonomic classification.</title>
        <authorList>
            <person name="Goeker M."/>
        </authorList>
    </citation>
    <scope>NUCLEOTIDE SEQUENCE [LARGE SCALE GENOMIC DNA]</scope>
    <source>
        <strain evidence="2 3">DSM 45707</strain>
    </source>
</reference>
<sequence>MAKIKVFTDSAADIPKHLLDELDISVIPLKVHIDGVTYIDGVTLDKEDFYDKLKASKQLPSTSQPSPLDFAEAFRKAAEEGAEEIISINLSSAMSGTYQSAVLAISMLEDIDVKVTVIDSKAATYVYGMIVVAVARAAKAGKSMEECVQIAERYIREQKVFFMVDTLEYLQKGGRIAKASALVGTLLNITPILSLNDEGEVYGLDKVRGKNKAFNRVFELMSKRFPLGSSVSIGILHGNNIEAANKWKEKVLSMYDVKECVTTPLGPIIGTHAGPGTVACVLVPVDDE</sequence>